<sequence>MQRFIKPPLQQPKITSVQRRMYSNRPLVQLLMRMTPTQRRITLFGTGIAATLVLGPFLLVGLGGIAAVGAFQFWKLKRQLNQATIQQQPLSVWSDLFANYYNVPLSRNSVLQEEALKRVEDWAQTSHGRSTLMDHGIRPDDLTSRAYLRGTSSTSIMVQGITQQQIKLEFDLSDCILLVFADQNSSIKDIQLVNRVGHALHIPLTVQQQRTGRVIEGEFHDIK</sequence>
<feature type="transmembrane region" description="Helical" evidence="1">
    <location>
        <begin position="41"/>
        <end position="74"/>
    </location>
</feature>
<dbReference type="VEuPathDB" id="FungiDB:BCV72DRAFT_239625"/>
<evidence type="ECO:0000256" key="1">
    <source>
        <dbReference type="SAM" id="Phobius"/>
    </source>
</evidence>
<dbReference type="EMBL" id="KV921293">
    <property type="protein sequence ID" value="ORE20511.1"/>
    <property type="molecule type" value="Genomic_DNA"/>
</dbReference>
<evidence type="ECO:0000313" key="3">
    <source>
        <dbReference type="Proteomes" id="UP000242381"/>
    </source>
</evidence>
<dbReference type="Proteomes" id="UP000242381">
    <property type="component" value="Unassembled WGS sequence"/>
</dbReference>
<evidence type="ECO:0000313" key="2">
    <source>
        <dbReference type="EMBL" id="ORE20511.1"/>
    </source>
</evidence>
<keyword evidence="1" id="KW-0812">Transmembrane</keyword>
<protein>
    <submittedName>
        <fullName evidence="2">Uncharacterized protein</fullName>
    </submittedName>
</protein>
<reference evidence="2 3" key="1">
    <citation type="journal article" date="2016" name="Proc. Natl. Acad. Sci. U.S.A.">
        <title>Lipid metabolic changes in an early divergent fungus govern the establishment of a mutualistic symbiosis with endobacteria.</title>
        <authorList>
            <person name="Lastovetsky O.A."/>
            <person name="Gaspar M.L."/>
            <person name="Mondo S.J."/>
            <person name="LaButti K.M."/>
            <person name="Sandor L."/>
            <person name="Grigoriev I.V."/>
            <person name="Henry S.A."/>
            <person name="Pawlowska T.E."/>
        </authorList>
    </citation>
    <scope>NUCLEOTIDE SEQUENCE [LARGE SCALE GENOMIC DNA]</scope>
    <source>
        <strain evidence="2 3">ATCC 11559</strain>
    </source>
</reference>
<keyword evidence="1" id="KW-0472">Membrane</keyword>
<gene>
    <name evidence="2" type="ORF">BCV71DRAFT_225710</name>
</gene>
<organism evidence="2 3">
    <name type="scientific">Rhizopus microsporus</name>
    <dbReference type="NCBI Taxonomy" id="58291"/>
    <lineage>
        <taxon>Eukaryota</taxon>
        <taxon>Fungi</taxon>
        <taxon>Fungi incertae sedis</taxon>
        <taxon>Mucoromycota</taxon>
        <taxon>Mucoromycotina</taxon>
        <taxon>Mucoromycetes</taxon>
        <taxon>Mucorales</taxon>
        <taxon>Mucorineae</taxon>
        <taxon>Rhizopodaceae</taxon>
        <taxon>Rhizopus</taxon>
    </lineage>
</organism>
<dbReference type="AlphaFoldDB" id="A0A0A1MVV2"/>
<proteinExistence type="predicted"/>
<keyword evidence="1" id="KW-1133">Transmembrane helix</keyword>
<name>A0A0A1MVV2_RHIZD</name>
<dbReference type="OMA" id="LEMWAQS"/>
<accession>A0A0A1MVV2</accession>